<organism evidence="1 2">
    <name type="scientific">Nemorincola caseinilytica</name>
    <dbReference type="NCBI Taxonomy" id="2054315"/>
    <lineage>
        <taxon>Bacteria</taxon>
        <taxon>Pseudomonadati</taxon>
        <taxon>Bacteroidota</taxon>
        <taxon>Chitinophagia</taxon>
        <taxon>Chitinophagales</taxon>
        <taxon>Chitinophagaceae</taxon>
        <taxon>Nemorincola</taxon>
    </lineage>
</organism>
<reference evidence="2" key="1">
    <citation type="journal article" date="2019" name="Int. J. Syst. Evol. Microbiol.">
        <title>The Global Catalogue of Microorganisms (GCM) 10K type strain sequencing project: providing services to taxonomists for standard genome sequencing and annotation.</title>
        <authorList>
            <consortium name="The Broad Institute Genomics Platform"/>
            <consortium name="The Broad Institute Genome Sequencing Center for Infectious Disease"/>
            <person name="Wu L."/>
            <person name="Ma J."/>
        </authorList>
    </citation>
    <scope>NUCLEOTIDE SEQUENCE [LARGE SCALE GENOMIC DNA]</scope>
    <source>
        <strain evidence="2">JCM 32105</strain>
    </source>
</reference>
<accession>A0ABP8NCN7</accession>
<evidence type="ECO:0000313" key="1">
    <source>
        <dbReference type="EMBL" id="GAA4463374.1"/>
    </source>
</evidence>
<gene>
    <name evidence="1" type="ORF">GCM10023093_11680</name>
</gene>
<evidence type="ECO:0000313" key="2">
    <source>
        <dbReference type="Proteomes" id="UP001500067"/>
    </source>
</evidence>
<dbReference type="EMBL" id="BAABFA010000008">
    <property type="protein sequence ID" value="GAA4463374.1"/>
    <property type="molecule type" value="Genomic_DNA"/>
</dbReference>
<dbReference type="Pfam" id="PF08889">
    <property type="entry name" value="WbqC"/>
    <property type="match status" value="1"/>
</dbReference>
<proteinExistence type="predicted"/>
<keyword evidence="2" id="KW-1185">Reference proteome</keyword>
<sequence length="202" mass="23038">MVASVDLFIFYDDVHYIKGGWINRNKIISGNKEYLFTIPLADASSFKLIKDTGVNWKVKDIPKLLSNIKMSYARAPYFKDVMPIVEDIFSRRQETISQMAIDSVMAFSRYLGIGTQFKVSSQEGYARTDDRLQNLVNILNAEKSDHYINPIGGMELYTKEEFAQHGIKLNFIKGQGSLSIIDVCMSRPVDKIKETISNYTLI</sequence>
<comment type="caution">
    <text evidence="1">The sequence shown here is derived from an EMBL/GenBank/DDBJ whole genome shotgun (WGS) entry which is preliminary data.</text>
</comment>
<dbReference type="Proteomes" id="UP001500067">
    <property type="component" value="Unassembled WGS sequence"/>
</dbReference>
<dbReference type="InterPro" id="IPR014985">
    <property type="entry name" value="WbqC"/>
</dbReference>
<name>A0ABP8NCN7_9BACT</name>
<protein>
    <submittedName>
        <fullName evidence="1">WbqC family protein</fullName>
    </submittedName>
</protein>